<dbReference type="Pfam" id="PF13517">
    <property type="entry name" value="FG-GAP_3"/>
    <property type="match status" value="2"/>
</dbReference>
<feature type="non-terminal residue" evidence="2">
    <location>
        <position position="164"/>
    </location>
</feature>
<dbReference type="AlphaFoldDB" id="A0A1V1NUL1"/>
<dbReference type="EMBL" id="ATBP01002169">
    <property type="protein sequence ID" value="ETR66186.1"/>
    <property type="molecule type" value="Genomic_DNA"/>
</dbReference>
<proteinExistence type="predicted"/>
<dbReference type="InterPro" id="IPR028994">
    <property type="entry name" value="Integrin_alpha_N"/>
</dbReference>
<evidence type="ECO:0000256" key="1">
    <source>
        <dbReference type="ARBA" id="ARBA00022729"/>
    </source>
</evidence>
<dbReference type="InterPro" id="IPR013517">
    <property type="entry name" value="FG-GAP"/>
</dbReference>
<dbReference type="Gene3D" id="2.130.10.130">
    <property type="entry name" value="Integrin alpha, N-terminal"/>
    <property type="match status" value="1"/>
</dbReference>
<dbReference type="Proteomes" id="UP000189670">
    <property type="component" value="Unassembled WGS sequence"/>
</dbReference>
<name>A0A1V1NUL1_9BACT</name>
<sequence>MDINGDGHLDVISGNIGEESRLYLNNGTSNPFENVQAQLLSPVSLTFAIDAADIDNDGDMDIITGNSNSINYIYLNNGTSSPFENVIPIQITFDEHDTYDLAIGDIDNNGYVDLVFANYSQPNRIYLNNGDLTSETNWTAMNFSDDVSDTFAIALHDVDNDGDL</sequence>
<protein>
    <recommendedName>
        <fullName evidence="4">VCBS repeat-containing protein</fullName>
    </recommendedName>
</protein>
<evidence type="ECO:0000313" key="3">
    <source>
        <dbReference type="Proteomes" id="UP000189670"/>
    </source>
</evidence>
<accession>A0A1V1NUL1</accession>
<comment type="caution">
    <text evidence="2">The sequence shown here is derived from an EMBL/GenBank/DDBJ whole genome shotgun (WGS) entry which is preliminary data.</text>
</comment>
<evidence type="ECO:0000313" key="2">
    <source>
        <dbReference type="EMBL" id="ETR66186.1"/>
    </source>
</evidence>
<dbReference type="SUPFAM" id="SSF69318">
    <property type="entry name" value="Integrin alpha N-terminal domain"/>
    <property type="match status" value="1"/>
</dbReference>
<dbReference type="PANTHER" id="PTHR46580">
    <property type="entry name" value="SENSOR KINASE-RELATED"/>
    <property type="match status" value="1"/>
</dbReference>
<gene>
    <name evidence="2" type="ORF">OMM_13131</name>
</gene>
<evidence type="ECO:0008006" key="4">
    <source>
        <dbReference type="Google" id="ProtNLM"/>
    </source>
</evidence>
<organism evidence="2 3">
    <name type="scientific">Candidatus Magnetoglobus multicellularis str. Araruama</name>
    <dbReference type="NCBI Taxonomy" id="890399"/>
    <lineage>
        <taxon>Bacteria</taxon>
        <taxon>Pseudomonadati</taxon>
        <taxon>Thermodesulfobacteriota</taxon>
        <taxon>Desulfobacteria</taxon>
        <taxon>Desulfobacterales</taxon>
        <taxon>Desulfobacteraceae</taxon>
        <taxon>Candidatus Magnetoglobus</taxon>
    </lineage>
</organism>
<keyword evidence="1" id="KW-0732">Signal</keyword>
<reference evidence="3" key="1">
    <citation type="submission" date="2012-11" db="EMBL/GenBank/DDBJ databases">
        <authorList>
            <person name="Lucero-Rivera Y.E."/>
            <person name="Tovar-Ramirez D."/>
        </authorList>
    </citation>
    <scope>NUCLEOTIDE SEQUENCE [LARGE SCALE GENOMIC DNA]</scope>
    <source>
        <strain evidence="3">Araruama</strain>
    </source>
</reference>